<dbReference type="InterPro" id="IPR052191">
    <property type="entry name" value="tRNA_ntf/polyA_polymerase_I"/>
</dbReference>
<dbReference type="SUPFAM" id="SSF81891">
    <property type="entry name" value="Poly A polymerase C-terminal region-like"/>
    <property type="match status" value="1"/>
</dbReference>
<dbReference type="InterPro" id="IPR002646">
    <property type="entry name" value="PolA_pol_head_dom"/>
</dbReference>
<feature type="signal peptide" evidence="6">
    <location>
        <begin position="1"/>
        <end position="21"/>
    </location>
</feature>
<dbReference type="Gene3D" id="3.30.460.10">
    <property type="entry name" value="Beta Polymerase, domain 2"/>
    <property type="match status" value="1"/>
</dbReference>
<feature type="domain" description="Poly A polymerase head" evidence="7">
    <location>
        <begin position="259"/>
        <end position="387"/>
    </location>
</feature>
<keyword evidence="6" id="KW-0732">Signal</keyword>
<keyword evidence="2 4" id="KW-0808">Transferase</keyword>
<dbReference type="Proteomes" id="UP000288805">
    <property type="component" value="Unassembled WGS sequence"/>
</dbReference>
<dbReference type="GO" id="GO:0001680">
    <property type="term" value="P:tRNA 3'-terminal CCA addition"/>
    <property type="evidence" value="ECO:0007669"/>
    <property type="project" value="UniProtKB-ARBA"/>
</dbReference>
<accession>A0A438HHX1</accession>
<dbReference type="AlphaFoldDB" id="A0A438HHX1"/>
<comment type="similarity">
    <text evidence="1 4">Belongs to the tRNA nucleotidyltransferase/poly(A) polymerase family.</text>
</comment>
<evidence type="ECO:0000259" key="8">
    <source>
        <dbReference type="Pfam" id="PF12627"/>
    </source>
</evidence>
<keyword evidence="4" id="KW-0694">RNA-binding</keyword>
<dbReference type="Pfam" id="PF12627">
    <property type="entry name" value="PolyA_pol_RNAbd"/>
    <property type="match status" value="1"/>
</dbReference>
<dbReference type="CDD" id="cd05398">
    <property type="entry name" value="NT_ClassII-CCAase"/>
    <property type="match status" value="1"/>
</dbReference>
<name>A0A438HHX1_VITVI</name>
<evidence type="ECO:0000256" key="5">
    <source>
        <dbReference type="SAM" id="MobiDB-lite"/>
    </source>
</evidence>
<dbReference type="PANTHER" id="PTHR43051:SF2">
    <property type="entry name" value="POLYNUCLEOTIDE ADENYLYLTRANSFERASE FAMILY PROTEIN-RELATED"/>
    <property type="match status" value="1"/>
</dbReference>
<dbReference type="EMBL" id="QGNW01000220">
    <property type="protein sequence ID" value="RVW84063.1"/>
    <property type="molecule type" value="Genomic_DNA"/>
</dbReference>
<organism evidence="9 10">
    <name type="scientific">Vitis vinifera</name>
    <name type="common">Grape</name>
    <dbReference type="NCBI Taxonomy" id="29760"/>
    <lineage>
        <taxon>Eukaryota</taxon>
        <taxon>Viridiplantae</taxon>
        <taxon>Streptophyta</taxon>
        <taxon>Embryophyta</taxon>
        <taxon>Tracheophyta</taxon>
        <taxon>Spermatophyta</taxon>
        <taxon>Magnoliopsida</taxon>
        <taxon>eudicotyledons</taxon>
        <taxon>Gunneridae</taxon>
        <taxon>Pentapetalae</taxon>
        <taxon>rosids</taxon>
        <taxon>Vitales</taxon>
        <taxon>Vitaceae</taxon>
        <taxon>Viteae</taxon>
        <taxon>Vitis</taxon>
    </lineage>
</organism>
<dbReference type="Pfam" id="PF01743">
    <property type="entry name" value="PolyA_pol"/>
    <property type="match status" value="1"/>
</dbReference>
<feature type="chain" id="PRO_5019329618" evidence="6">
    <location>
        <begin position="22"/>
        <end position="683"/>
    </location>
</feature>
<feature type="region of interest" description="Disordered" evidence="5">
    <location>
        <begin position="149"/>
        <end position="181"/>
    </location>
</feature>
<dbReference type="PANTHER" id="PTHR43051">
    <property type="entry name" value="POLYNUCLEOTIDE ADENYLYLTRANSFERASE FAMILY PROTEIN"/>
    <property type="match status" value="1"/>
</dbReference>
<dbReference type="GO" id="GO:0003723">
    <property type="term" value="F:RNA binding"/>
    <property type="evidence" value="ECO:0007669"/>
    <property type="project" value="UniProtKB-KW"/>
</dbReference>
<evidence type="ECO:0000256" key="6">
    <source>
        <dbReference type="SAM" id="SignalP"/>
    </source>
</evidence>
<proteinExistence type="inferred from homology"/>
<dbReference type="GO" id="GO:0016779">
    <property type="term" value="F:nucleotidyltransferase activity"/>
    <property type="evidence" value="ECO:0007669"/>
    <property type="project" value="InterPro"/>
</dbReference>
<evidence type="ECO:0000256" key="1">
    <source>
        <dbReference type="ARBA" id="ARBA00007265"/>
    </source>
</evidence>
<dbReference type="InterPro" id="IPR032828">
    <property type="entry name" value="PolyA_RNA-bd"/>
</dbReference>
<evidence type="ECO:0000256" key="2">
    <source>
        <dbReference type="ARBA" id="ARBA00022679"/>
    </source>
</evidence>
<dbReference type="Gene3D" id="1.10.3090.10">
    <property type="entry name" value="cca-adding enzyme, domain 2"/>
    <property type="match status" value="1"/>
</dbReference>
<gene>
    <name evidence="9" type="primary">pcnB_1</name>
    <name evidence="9" type="ORF">CK203_040516</name>
</gene>
<evidence type="ECO:0000313" key="9">
    <source>
        <dbReference type="EMBL" id="RVW84063.1"/>
    </source>
</evidence>
<evidence type="ECO:0000256" key="4">
    <source>
        <dbReference type="RuleBase" id="RU003953"/>
    </source>
</evidence>
<dbReference type="GO" id="GO:0000166">
    <property type="term" value="F:nucleotide binding"/>
    <property type="evidence" value="ECO:0007669"/>
    <property type="project" value="UniProtKB-KW"/>
</dbReference>
<evidence type="ECO:0000313" key="10">
    <source>
        <dbReference type="Proteomes" id="UP000288805"/>
    </source>
</evidence>
<feature type="domain" description="tRNA nucleotidyltransferase/poly(A) polymerase RNA and SrmB- binding" evidence="8">
    <location>
        <begin position="414"/>
        <end position="472"/>
    </location>
</feature>
<evidence type="ECO:0000259" key="7">
    <source>
        <dbReference type="Pfam" id="PF01743"/>
    </source>
</evidence>
<sequence length="683" mass="77709">MGRKAGPFIISGLILIWPIHSRVDHPIPKYPRPIFHSPAVPHLSFQKLKTLKISRVKLCIVYISNVVNLVISKSHQWRLLFLDFPVEVTSLSVVLSFTAFTRSLICWKKTLVFHDGYPMFGFRENTGKQKKRKEKKISDYVRHRSNVATVESPPEPVGVTKEEEPHWATSDGRGNGASKAPEWKKLNSKDLGIRTSMIAKPTRYVLNGLKKKVTPCKDRVNMDKFRPVALILNENAKAINDLFSVAENGPLCHTTGYEVYLVGGCVRDLILKRTPKDFDIITSAELKEVLRAFPRCEVVGKRFPICHVHVNDTIVEVSSFSTSGKRTGRKLDYILRRPPDCDDHDYIRWRNCLQRDFTINGLMFDPYTKIVYDYMGGMQDIKKAKVRTVIPANISFVEDCARILRGVRIAARLGFRFTKDIAHSVRELSCSVLRLDKGRILMEMNYMLAYGSAEASLRLLWKFGLLEILLPIQVWGFPPAVDDISCFPRFRRRDQRSNMLLVSANAYFLTAYVIMVEHSDFLALLKLNLTQPSDTLDLWCNERVVLKSTGSLFSNLDRLVAPDRPCHNSLWIGMLAFHKALVDQPRHPMVVAAFSLAVHNGGSLSEAVEIARRISQPHDQSFSELLEPQDLDSDESLIDEIMDLAASVKSALMKMTDEHFVSQAMSKYPRAPYSDLVSFELFH</sequence>
<comment type="caution">
    <text evidence="9">The sequence shown here is derived from an EMBL/GenBank/DDBJ whole genome shotgun (WGS) entry which is preliminary data.</text>
</comment>
<dbReference type="SUPFAM" id="SSF81301">
    <property type="entry name" value="Nucleotidyltransferase"/>
    <property type="match status" value="1"/>
</dbReference>
<keyword evidence="3" id="KW-0547">Nucleotide-binding</keyword>
<reference evidence="9 10" key="1">
    <citation type="journal article" date="2018" name="PLoS Genet.">
        <title>Population sequencing reveals clonal diversity and ancestral inbreeding in the grapevine cultivar Chardonnay.</title>
        <authorList>
            <person name="Roach M.J."/>
            <person name="Johnson D.L."/>
            <person name="Bohlmann J."/>
            <person name="van Vuuren H.J."/>
            <person name="Jones S.J."/>
            <person name="Pretorius I.S."/>
            <person name="Schmidt S.A."/>
            <person name="Borneman A.R."/>
        </authorList>
    </citation>
    <scope>NUCLEOTIDE SEQUENCE [LARGE SCALE GENOMIC DNA]</scope>
    <source>
        <strain evidence="10">cv. Chardonnay</strain>
        <tissue evidence="9">Leaf</tissue>
    </source>
</reference>
<protein>
    <submittedName>
        <fullName evidence="9">Poly(A) polymerase I</fullName>
    </submittedName>
</protein>
<dbReference type="InterPro" id="IPR043519">
    <property type="entry name" value="NT_sf"/>
</dbReference>
<evidence type="ECO:0000256" key="3">
    <source>
        <dbReference type="ARBA" id="ARBA00022741"/>
    </source>
</evidence>